<dbReference type="OrthoDB" id="3699287at2"/>
<dbReference type="RefSeq" id="WP_109720582.1">
    <property type="nucleotide sequence ID" value="NZ_QEQK01000009.1"/>
</dbReference>
<proteinExistence type="predicted"/>
<name>A0A363UJQ7_9GAMM</name>
<accession>A0A363UJQ7</accession>
<reference evidence="1 2" key="1">
    <citation type="submission" date="2018-05" db="EMBL/GenBank/DDBJ databases">
        <title>Abyssibacter profundi OUC007T gen. nov., sp. nov, a marine bacterium isolated from seawater of the Mariana Trench.</title>
        <authorList>
            <person name="Zhou S."/>
        </authorList>
    </citation>
    <scope>NUCLEOTIDE SEQUENCE [LARGE SCALE GENOMIC DNA]</scope>
    <source>
        <strain evidence="1 2">OUC007</strain>
    </source>
</reference>
<gene>
    <name evidence="1" type="ORF">DEH80_11165</name>
</gene>
<evidence type="ECO:0000313" key="1">
    <source>
        <dbReference type="EMBL" id="PWN55658.1"/>
    </source>
</evidence>
<comment type="caution">
    <text evidence="1">The sequence shown here is derived from an EMBL/GenBank/DDBJ whole genome shotgun (WGS) entry which is preliminary data.</text>
</comment>
<evidence type="ECO:0000313" key="2">
    <source>
        <dbReference type="Proteomes" id="UP000251800"/>
    </source>
</evidence>
<dbReference type="AlphaFoldDB" id="A0A363UJQ7"/>
<sequence>MNDDQRAALRQASVPDADIDALTALDAVALDCLIEHLERAQDWQARELRAAMDGMLDAMPRLLRGPVKKLFER</sequence>
<keyword evidence="2" id="KW-1185">Reference proteome</keyword>
<protein>
    <submittedName>
        <fullName evidence="1">Uncharacterized protein</fullName>
    </submittedName>
</protein>
<dbReference type="Proteomes" id="UP000251800">
    <property type="component" value="Unassembled WGS sequence"/>
</dbReference>
<dbReference type="EMBL" id="QEQK01000009">
    <property type="protein sequence ID" value="PWN55658.1"/>
    <property type="molecule type" value="Genomic_DNA"/>
</dbReference>
<organism evidence="1 2">
    <name type="scientific">Abyssibacter profundi</name>
    <dbReference type="NCBI Taxonomy" id="2182787"/>
    <lineage>
        <taxon>Bacteria</taxon>
        <taxon>Pseudomonadati</taxon>
        <taxon>Pseudomonadota</taxon>
        <taxon>Gammaproteobacteria</taxon>
        <taxon>Chromatiales</taxon>
        <taxon>Oceanococcaceae</taxon>
        <taxon>Abyssibacter</taxon>
    </lineage>
</organism>